<feature type="domain" description="Glycosyltransferase subfamily 4-like N-terminal" evidence="2">
    <location>
        <begin position="20"/>
        <end position="194"/>
    </location>
</feature>
<dbReference type="PANTHER" id="PTHR12526:SF630">
    <property type="entry name" value="GLYCOSYLTRANSFERASE"/>
    <property type="match status" value="1"/>
</dbReference>
<dbReference type="GO" id="GO:0016757">
    <property type="term" value="F:glycosyltransferase activity"/>
    <property type="evidence" value="ECO:0007669"/>
    <property type="project" value="UniProtKB-KW"/>
</dbReference>
<evidence type="ECO:0000313" key="5">
    <source>
        <dbReference type="Proteomes" id="UP001149607"/>
    </source>
</evidence>
<dbReference type="Pfam" id="PF13439">
    <property type="entry name" value="Glyco_transf_4"/>
    <property type="match status" value="1"/>
</dbReference>
<reference evidence="4" key="2">
    <citation type="submission" date="2024-02" db="EMBL/GenBank/DDBJ databases">
        <title>Neisseria leonii sp. nov.</title>
        <authorList>
            <person name="Boutroux M."/>
            <person name="Favre-Rochex S."/>
            <person name="Gorgette O."/>
            <person name="Touak G."/>
            <person name="Muhle E."/>
            <person name="Chesneau O."/>
            <person name="Clermont D."/>
            <person name="Rahi P."/>
        </authorList>
    </citation>
    <scope>NUCLEOTIDE SEQUENCE</scope>
    <source>
        <strain evidence="4">51.81</strain>
    </source>
</reference>
<dbReference type="RefSeq" id="WP_274585451.1">
    <property type="nucleotide sequence ID" value="NZ_CP145811.1"/>
</dbReference>
<keyword evidence="3" id="KW-0808">Transferase</keyword>
<protein>
    <submittedName>
        <fullName evidence="3">Glycosyltransferase</fullName>
        <ecNumber evidence="3">2.4.-.-</ecNumber>
    </submittedName>
</protein>
<evidence type="ECO:0000259" key="2">
    <source>
        <dbReference type="Pfam" id="PF13439"/>
    </source>
</evidence>
<evidence type="ECO:0000313" key="3">
    <source>
        <dbReference type="EMBL" id="MDD9328367.1"/>
    </source>
</evidence>
<feature type="domain" description="Glycosyl transferase family 1" evidence="1">
    <location>
        <begin position="207"/>
        <end position="352"/>
    </location>
</feature>
<reference evidence="3" key="1">
    <citation type="submission" date="2022-10" db="EMBL/GenBank/DDBJ databases">
        <authorList>
            <person name="Boutroux M."/>
        </authorList>
    </citation>
    <scope>NUCLEOTIDE SEQUENCE</scope>
    <source>
        <strain evidence="3">51.81</strain>
    </source>
</reference>
<organism evidence="3">
    <name type="scientific">Neisseria leonii</name>
    <dbReference type="NCBI Taxonomy" id="2995413"/>
    <lineage>
        <taxon>Bacteria</taxon>
        <taxon>Pseudomonadati</taxon>
        <taxon>Pseudomonadota</taxon>
        <taxon>Betaproteobacteria</taxon>
        <taxon>Neisseriales</taxon>
        <taxon>Neisseriaceae</taxon>
        <taxon>Neisseria</taxon>
    </lineage>
</organism>
<dbReference type="EC" id="2.4.-.-" evidence="3"/>
<dbReference type="PANTHER" id="PTHR12526">
    <property type="entry name" value="GLYCOSYLTRANSFERASE"/>
    <property type="match status" value="1"/>
</dbReference>
<name>A0A9X4E742_9NEIS</name>
<evidence type="ECO:0000259" key="1">
    <source>
        <dbReference type="Pfam" id="PF00534"/>
    </source>
</evidence>
<keyword evidence="3" id="KW-0328">Glycosyltransferase</keyword>
<dbReference type="Gene3D" id="3.40.50.2000">
    <property type="entry name" value="Glycogen Phosphorylase B"/>
    <property type="match status" value="2"/>
</dbReference>
<dbReference type="InterPro" id="IPR001296">
    <property type="entry name" value="Glyco_trans_1"/>
</dbReference>
<dbReference type="EMBL" id="CP146598">
    <property type="protein sequence ID" value="WWY02981.1"/>
    <property type="molecule type" value="Genomic_DNA"/>
</dbReference>
<dbReference type="EMBL" id="JAPQFL010000005">
    <property type="protein sequence ID" value="MDD9328367.1"/>
    <property type="molecule type" value="Genomic_DNA"/>
</dbReference>
<keyword evidence="5" id="KW-1185">Reference proteome</keyword>
<dbReference type="Proteomes" id="UP001149607">
    <property type="component" value="Chromosome"/>
</dbReference>
<sequence length="385" mass="42035">MHILLLPSWYPVSANDLNGTFFRQQAQALARAGVRVGVAAPVFRSLRGEFSSLWCGPYGRRSCLEHGVVTHIHHSMLFFPRLPYLDRCRWLAAGEALFEAYAAEHGRPDVLHAHCLNYGGILAERIARRHHIPFVVTEHSSTYARGLIRPWQQKAMRQAAEAAAVRLAVSRPFCRLLERFFPGTDWQYLPNMLDNLFTAAPLPDKTPERPFAFCAVGHLHRHKGFDIVLDAFALAAAQIPGITLHIGGSGSEAAALAAQAGRLNIENAVTFHGALSRQGVQDLMRRCDAFVLASRAETFGIVLIEALSQGLPLAATANDGPRSVITPESGLLVPNDDPAALARAMIALCRNRAAYPPHTLRAGALAEFGESAVIGQLLAHYRNAV</sequence>
<evidence type="ECO:0000313" key="4">
    <source>
        <dbReference type="EMBL" id="WWY02981.1"/>
    </source>
</evidence>
<proteinExistence type="predicted"/>
<dbReference type="Pfam" id="PF00534">
    <property type="entry name" value="Glycos_transf_1"/>
    <property type="match status" value="1"/>
</dbReference>
<accession>A0A9X4E742</accession>
<dbReference type="SUPFAM" id="SSF53756">
    <property type="entry name" value="UDP-Glycosyltransferase/glycogen phosphorylase"/>
    <property type="match status" value="1"/>
</dbReference>
<dbReference type="InterPro" id="IPR028098">
    <property type="entry name" value="Glyco_trans_4-like_N"/>
</dbReference>
<gene>
    <name evidence="3" type="ORF">ORY91_001791</name>
    <name evidence="4" type="ORF">V9W64_09870</name>
</gene>
<dbReference type="AlphaFoldDB" id="A0A9X4E742"/>